<name>A0A1K1LXL6_RUMFL</name>
<accession>A0A1K1LXL6</accession>
<gene>
    <name evidence="3" type="ORF">SAMN02910280_0850</name>
</gene>
<keyword evidence="1" id="KW-0472">Membrane</keyword>
<feature type="transmembrane region" description="Helical" evidence="1">
    <location>
        <begin position="82"/>
        <end position="100"/>
    </location>
</feature>
<feature type="signal peptide" evidence="2">
    <location>
        <begin position="1"/>
        <end position="24"/>
    </location>
</feature>
<dbReference type="EMBL" id="FPIP01000001">
    <property type="protein sequence ID" value="SFW15628.1"/>
    <property type="molecule type" value="Genomic_DNA"/>
</dbReference>
<keyword evidence="1" id="KW-0812">Transmembrane</keyword>
<proteinExistence type="predicted"/>
<evidence type="ECO:0000256" key="2">
    <source>
        <dbReference type="SAM" id="SignalP"/>
    </source>
</evidence>
<keyword evidence="2" id="KW-0732">Signal</keyword>
<sequence>MKLKRFASAAATILLMFCAAGTFSESLPYADMSLCATADYDFEFIDEDDAEDIVNAYADEYDEEDTQEERTAVRQFNPVRSFFISLIIGLLIGLVAVSIMKSSMKSVHKKAGATDYRKQDSFKLSVKTDEHLGTKVEKTPIARAASPQNLSVKK</sequence>
<protein>
    <submittedName>
        <fullName evidence="3">Uncharacterized protein</fullName>
    </submittedName>
</protein>
<dbReference type="AlphaFoldDB" id="A0A1K1LXL6"/>
<organism evidence="3 4">
    <name type="scientific">Ruminococcus flavefaciens</name>
    <dbReference type="NCBI Taxonomy" id="1265"/>
    <lineage>
        <taxon>Bacteria</taxon>
        <taxon>Bacillati</taxon>
        <taxon>Bacillota</taxon>
        <taxon>Clostridia</taxon>
        <taxon>Eubacteriales</taxon>
        <taxon>Oscillospiraceae</taxon>
        <taxon>Ruminococcus</taxon>
    </lineage>
</organism>
<reference evidence="3 4" key="1">
    <citation type="submission" date="2016-11" db="EMBL/GenBank/DDBJ databases">
        <authorList>
            <person name="Jaros S."/>
            <person name="Januszkiewicz K."/>
            <person name="Wedrychowicz H."/>
        </authorList>
    </citation>
    <scope>NUCLEOTIDE SEQUENCE [LARGE SCALE GENOMIC DNA]</scope>
    <source>
        <strain evidence="3 4">YL228</strain>
    </source>
</reference>
<feature type="chain" id="PRO_5038676387" evidence="2">
    <location>
        <begin position="25"/>
        <end position="154"/>
    </location>
</feature>
<dbReference type="Proteomes" id="UP000183461">
    <property type="component" value="Unassembled WGS sequence"/>
</dbReference>
<evidence type="ECO:0000313" key="4">
    <source>
        <dbReference type="Proteomes" id="UP000183461"/>
    </source>
</evidence>
<evidence type="ECO:0000256" key="1">
    <source>
        <dbReference type="SAM" id="Phobius"/>
    </source>
</evidence>
<keyword evidence="1" id="KW-1133">Transmembrane helix</keyword>
<evidence type="ECO:0000313" key="3">
    <source>
        <dbReference type="EMBL" id="SFW15628.1"/>
    </source>
</evidence>
<dbReference type="RefSeq" id="WP_072299226.1">
    <property type="nucleotide sequence ID" value="NZ_FPIP01000001.1"/>
</dbReference>